<name>R4KAN0_CLOPA</name>
<protein>
    <submittedName>
        <fullName evidence="2">Transglutaminase-like enzyme, predicted cysteine protease</fullName>
    </submittedName>
</protein>
<keyword evidence="2" id="KW-0645">Protease</keyword>
<reference evidence="2 3" key="1">
    <citation type="submission" date="2012-01" db="EMBL/GenBank/DDBJ databases">
        <title>Complete sequence of plasmid of Clostridium pasteurianum BC1.</title>
        <authorList>
            <consortium name="US DOE Joint Genome Institute"/>
            <person name="Lucas S."/>
            <person name="Han J."/>
            <person name="Lapidus A."/>
            <person name="Cheng J.-F."/>
            <person name="Goodwin L."/>
            <person name="Pitluck S."/>
            <person name="Peters L."/>
            <person name="Mikhailova N."/>
            <person name="Teshima H."/>
            <person name="Detter J.C."/>
            <person name="Han C."/>
            <person name="Tapia R."/>
            <person name="Land M."/>
            <person name="Hauser L."/>
            <person name="Kyrpides N."/>
            <person name="Ivanova N."/>
            <person name="Pagani I."/>
            <person name="Dunn J."/>
            <person name="Taghavi S."/>
            <person name="Francis A."/>
            <person name="van der Lelie D."/>
            <person name="Woyke T."/>
        </authorList>
    </citation>
    <scope>NUCLEOTIDE SEQUENCE [LARGE SCALE GENOMIC DNA]</scope>
    <source>
        <strain evidence="2 3">BC1</strain>
        <plasmid evidence="2 3">pCLOPA01</plasmid>
    </source>
</reference>
<geneLocation type="plasmid" evidence="2 3">
    <name>pCLOPA01</name>
</geneLocation>
<evidence type="ECO:0000313" key="3">
    <source>
        <dbReference type="Proteomes" id="UP000013523"/>
    </source>
</evidence>
<dbReference type="AlphaFoldDB" id="R4KAN0"/>
<keyword evidence="2" id="KW-0614">Plasmid</keyword>
<dbReference type="GO" id="GO:0006508">
    <property type="term" value="P:proteolysis"/>
    <property type="evidence" value="ECO:0007669"/>
    <property type="project" value="UniProtKB-KW"/>
</dbReference>
<dbReference type="Pfam" id="PF01841">
    <property type="entry name" value="Transglut_core"/>
    <property type="match status" value="1"/>
</dbReference>
<dbReference type="Gene3D" id="3.10.620.30">
    <property type="match status" value="1"/>
</dbReference>
<dbReference type="PANTHER" id="PTHR33490">
    <property type="entry name" value="BLR5614 PROTEIN-RELATED"/>
    <property type="match status" value="1"/>
</dbReference>
<keyword evidence="3" id="KW-1185">Reference proteome</keyword>
<gene>
    <name evidence="2" type="ORF">Clopa_4957</name>
</gene>
<dbReference type="InterPro" id="IPR038765">
    <property type="entry name" value="Papain-like_cys_pep_sf"/>
</dbReference>
<dbReference type="PATRIC" id="fig|86416.3.peg.4946"/>
<proteinExistence type="predicted"/>
<evidence type="ECO:0000313" key="2">
    <source>
        <dbReference type="EMBL" id="AGK99618.1"/>
    </source>
</evidence>
<dbReference type="PANTHER" id="PTHR33490:SF3">
    <property type="entry name" value="CONSERVED INTEGRAL MEMBRANE PROTEIN"/>
    <property type="match status" value="1"/>
</dbReference>
<dbReference type="SUPFAM" id="SSF54001">
    <property type="entry name" value="Cysteine proteinases"/>
    <property type="match status" value="1"/>
</dbReference>
<dbReference type="KEGG" id="cpas:Clopa_4957"/>
<dbReference type="HOGENOM" id="CLU_107900_0_0_9"/>
<dbReference type="RefSeq" id="WP_015617877.1">
    <property type="nucleotide sequence ID" value="NC_021183.1"/>
</dbReference>
<keyword evidence="2" id="KW-0378">Hydrolase</keyword>
<dbReference type="InterPro" id="IPR002931">
    <property type="entry name" value="Transglutaminase-like"/>
</dbReference>
<evidence type="ECO:0000259" key="1">
    <source>
        <dbReference type="Pfam" id="PF01841"/>
    </source>
</evidence>
<dbReference type="EMBL" id="CP003262">
    <property type="protein sequence ID" value="AGK99618.1"/>
    <property type="molecule type" value="Genomic_DNA"/>
</dbReference>
<feature type="domain" description="Transglutaminase-like" evidence="1">
    <location>
        <begin position="25"/>
        <end position="129"/>
    </location>
</feature>
<dbReference type="OrthoDB" id="5296450at2"/>
<dbReference type="GO" id="GO:0008233">
    <property type="term" value="F:peptidase activity"/>
    <property type="evidence" value="ECO:0007669"/>
    <property type="project" value="UniProtKB-KW"/>
</dbReference>
<sequence>MDLKIFLQENKYIDFSSQIIQSKSHELFRNINSNTEKAKIAFEYVRDEIPHSFDIQARIITAKASDVLKYKTGICHAKANLLAALLRTQSIPTGMCFQHITLAADDSMGYCVHCFNAIFIDNKWIKVDARGNTNGKNAQFSLEKPLLAFQNRKQYDEYFWNGIYANPHEDTMTMLEGAATIQDIIEHIPDYVIDEPDIIEQENFKACSQ</sequence>
<organism evidence="2 3">
    <name type="scientific">Clostridium pasteurianum BC1</name>
    <dbReference type="NCBI Taxonomy" id="86416"/>
    <lineage>
        <taxon>Bacteria</taxon>
        <taxon>Bacillati</taxon>
        <taxon>Bacillota</taxon>
        <taxon>Clostridia</taxon>
        <taxon>Eubacteriales</taxon>
        <taxon>Clostridiaceae</taxon>
        <taxon>Clostridium</taxon>
    </lineage>
</organism>
<accession>R4KAN0</accession>
<dbReference type="Proteomes" id="UP000013523">
    <property type="component" value="Plasmid pCLOPA01"/>
</dbReference>